<evidence type="ECO:0000256" key="13">
    <source>
        <dbReference type="ARBA" id="ARBA00022989"/>
    </source>
</evidence>
<evidence type="ECO:0000256" key="3">
    <source>
        <dbReference type="ARBA" id="ARBA00008670"/>
    </source>
</evidence>
<sequence>MSCPAPQQYYRTESRESAASMLPKTDGEESSSEAGGKRQKNREGSSLWLAVGIIFILALQIACTTGLFVYFSVSISKLRTQTQGTSEELRCLQIINKMEDLSDPMDYDLDGLIPNESCKKLTSSIKSYINQVTENILQRTAVKEARRSIINISEAQPHRGEYMKSSAHLILNQGSPLGKGPSEDLVSGNSFQSCRYPIRQWQLRNALSHMQNMTYHDGHIKILQDGLYYIYSQIYFRYTKQKDSRPSLGHQLVQCINKKTSYVNPILLLKGVGTKCWAPNAEYGLHSVHQGGIFELRSGDELFVSVSSLDMVYADSTSNFFGAFKLSL</sequence>
<evidence type="ECO:0000256" key="17">
    <source>
        <dbReference type="ARBA" id="ARBA00074586"/>
    </source>
</evidence>
<dbReference type="PANTHER" id="PTHR11471:SF28">
    <property type="entry name" value="DEATH LIGAND 1B-RELATED"/>
    <property type="match status" value="1"/>
</dbReference>
<evidence type="ECO:0000256" key="11">
    <source>
        <dbReference type="ARBA" id="ARBA00022833"/>
    </source>
</evidence>
<keyword evidence="4" id="KW-1003">Cell membrane</keyword>
<dbReference type="FunFam" id="2.60.120.40:FF:000014">
    <property type="entry name" value="Tumor necrosis factor ligand superfamily member"/>
    <property type="match status" value="1"/>
</dbReference>
<keyword evidence="7" id="KW-0597">Phosphoprotein</keyword>
<dbReference type="Gene3D" id="2.60.120.40">
    <property type="match status" value="1"/>
</dbReference>
<dbReference type="Pfam" id="PF00229">
    <property type="entry name" value="TNF"/>
    <property type="match status" value="1"/>
</dbReference>
<dbReference type="SMART" id="SM00207">
    <property type="entry name" value="TNF"/>
    <property type="match status" value="1"/>
</dbReference>
<evidence type="ECO:0000256" key="15">
    <source>
        <dbReference type="ARBA" id="ARBA00055277"/>
    </source>
</evidence>
<keyword evidence="6" id="KW-0964">Secreted</keyword>
<protein>
    <recommendedName>
        <fullName evidence="17">Tumor necrosis factor ligand superfamily member 10</fullName>
    </recommendedName>
    <alternativeName>
        <fullName evidence="18">TNF-related apoptosis-inducing ligand</fullName>
    </alternativeName>
</protein>
<dbReference type="InterPro" id="IPR017355">
    <property type="entry name" value="TNF_ligand_10/11"/>
</dbReference>
<evidence type="ECO:0000256" key="1">
    <source>
        <dbReference type="ARBA" id="ARBA00004401"/>
    </source>
</evidence>
<dbReference type="OrthoDB" id="5980568at2759"/>
<evidence type="ECO:0000256" key="9">
    <source>
        <dbReference type="ARBA" id="ARBA00022703"/>
    </source>
</evidence>
<dbReference type="GO" id="GO:0046872">
    <property type="term" value="F:metal ion binding"/>
    <property type="evidence" value="ECO:0007669"/>
    <property type="project" value="UniProtKB-KW"/>
</dbReference>
<dbReference type="AlphaFoldDB" id="F7A116"/>
<evidence type="ECO:0000256" key="2">
    <source>
        <dbReference type="ARBA" id="ARBA00004613"/>
    </source>
</evidence>
<accession>F7A116</accession>
<evidence type="ECO:0000256" key="20">
    <source>
        <dbReference type="SAM" id="MobiDB-lite"/>
    </source>
</evidence>
<evidence type="ECO:0000259" key="22">
    <source>
        <dbReference type="PROSITE" id="PS50049"/>
    </source>
</evidence>
<dbReference type="GO" id="GO:0007166">
    <property type="term" value="P:cell surface receptor signaling pathway"/>
    <property type="evidence" value="ECO:0000318"/>
    <property type="project" value="GO_Central"/>
</dbReference>
<dbReference type="RefSeq" id="NP_001409643.1">
    <property type="nucleotide sequence ID" value="NM_001422714.1"/>
</dbReference>
<evidence type="ECO:0000256" key="14">
    <source>
        <dbReference type="ARBA" id="ARBA00023136"/>
    </source>
</evidence>
<dbReference type="CDD" id="cd00184">
    <property type="entry name" value="TNF"/>
    <property type="match status" value="1"/>
</dbReference>
<dbReference type="Proteomes" id="UP000008143">
    <property type="component" value="Chromosome 8"/>
</dbReference>
<feature type="transmembrane region" description="Helical" evidence="21">
    <location>
        <begin position="47"/>
        <end position="71"/>
    </location>
</feature>
<dbReference type="PANTHER" id="PTHR11471">
    <property type="entry name" value="TUMOR NECROSIS FACTOR FAMILY MEMBER"/>
    <property type="match status" value="1"/>
</dbReference>
<dbReference type="GO" id="GO:0006955">
    <property type="term" value="P:immune response"/>
    <property type="evidence" value="ECO:0007669"/>
    <property type="project" value="InterPro"/>
</dbReference>
<dbReference type="GeneID" id="100497331"/>
<keyword evidence="14 21" id="KW-0472">Membrane</keyword>
<gene>
    <name evidence="23 25 26" type="primary">tnfsf10l</name>
</gene>
<reference evidence="25" key="3">
    <citation type="submission" date="2025-04" db="UniProtKB">
        <authorList>
            <consortium name="RefSeq"/>
        </authorList>
    </citation>
    <scope>IDENTIFICATION</scope>
    <source>
        <strain evidence="25">Nigerian</strain>
        <tissue evidence="25">Liver and blood</tissue>
    </source>
</reference>
<comment type="similarity">
    <text evidence="3">Belongs to the tumor necrosis factor family.</text>
</comment>
<evidence type="ECO:0000256" key="16">
    <source>
        <dbReference type="ARBA" id="ARBA00063957"/>
    </source>
</evidence>
<keyword evidence="12" id="KW-0735">Signal-anchor</keyword>
<evidence type="ECO:0000313" key="24">
    <source>
        <dbReference type="Proteomes" id="UP000008143"/>
    </source>
</evidence>
<dbReference type="PROSITE" id="PS50049">
    <property type="entry name" value="THD_2"/>
    <property type="match status" value="1"/>
</dbReference>
<dbReference type="GO" id="GO:2001238">
    <property type="term" value="P:positive regulation of extrinsic apoptotic signaling pathway"/>
    <property type="evidence" value="ECO:0000318"/>
    <property type="project" value="GO_Central"/>
</dbReference>
<dbReference type="GO" id="GO:0043123">
    <property type="term" value="P:positive regulation of canonical NF-kappaB signal transduction"/>
    <property type="evidence" value="ECO:0000318"/>
    <property type="project" value="GO_Central"/>
</dbReference>
<dbReference type="STRING" id="8364.ENSXETP00000048879"/>
<dbReference type="GO" id="GO:0005886">
    <property type="term" value="C:plasma membrane"/>
    <property type="evidence" value="ECO:0007669"/>
    <property type="project" value="UniProtKB-SubCell"/>
</dbReference>
<dbReference type="GO" id="GO:0006915">
    <property type="term" value="P:apoptotic process"/>
    <property type="evidence" value="ECO:0007669"/>
    <property type="project" value="UniProtKB-KW"/>
</dbReference>
<reference evidence="23" key="1">
    <citation type="journal article" date="2010" name="Science">
        <title>The genome of the Western clawed frog Xenopus tropicalis.</title>
        <authorList>
            <person name="Hellsten U."/>
            <person name="Harland R.M."/>
            <person name="Gilchrist M.J."/>
            <person name="Hendrix D."/>
            <person name="Jurka J."/>
            <person name="Kapitonov V."/>
            <person name="Ovcharenko I."/>
            <person name="Putnam N.H."/>
            <person name="Shu S."/>
            <person name="Taher L."/>
            <person name="Blitz I.L."/>
            <person name="Blumberg B."/>
            <person name="Dichmann D.S."/>
            <person name="Dubchak I."/>
            <person name="Amaya E."/>
            <person name="Detter J.C."/>
            <person name="Fletcher R."/>
            <person name="Gerhard D.S."/>
            <person name="Goodstein D."/>
            <person name="Graves T."/>
            <person name="Grigoriev I.V."/>
            <person name="Grimwood J."/>
            <person name="Kawashima T."/>
            <person name="Lindquist E."/>
            <person name="Lucas S.M."/>
            <person name="Mead P.E."/>
            <person name="Mitros T."/>
            <person name="Ogino H."/>
            <person name="Ohta Y."/>
            <person name="Poliakov A.V."/>
            <person name="Pollet N."/>
            <person name="Robert J."/>
            <person name="Salamov A."/>
            <person name="Sater A.K."/>
            <person name="Schmutz J."/>
            <person name="Terry A."/>
            <person name="Vize P.D."/>
            <person name="Warren W.C."/>
            <person name="Wells D."/>
            <person name="Wills A."/>
            <person name="Wilson R.K."/>
            <person name="Zimmerman L.B."/>
            <person name="Zorn A.M."/>
            <person name="Grainger R."/>
            <person name="Grammer T."/>
            <person name="Khokha M.K."/>
            <person name="Richardson P.M."/>
            <person name="Rokhsar D.S."/>
        </authorList>
    </citation>
    <scope>NUCLEOTIDE SEQUENCE [LARGE SCALE GENOMIC DNA]</scope>
    <source>
        <strain evidence="23">Nigerian</strain>
    </source>
</reference>
<dbReference type="PIRSF" id="PIRSF038013">
    <property type="entry name" value="TNF10_TNF11"/>
    <property type="match status" value="1"/>
</dbReference>
<name>F7A116_XENTR</name>
<dbReference type="eggNOG" id="ENOG502QXFS">
    <property type="taxonomic scope" value="Eukaryota"/>
</dbReference>
<keyword evidence="24" id="KW-1185">Reference proteome</keyword>
<dbReference type="GeneTree" id="ENSGT01130000278318"/>
<dbReference type="KEGG" id="xtr:100497331"/>
<dbReference type="CTD" id="114466"/>
<keyword evidence="10 19" id="KW-0479">Metal-binding</keyword>
<keyword evidence="13 21" id="KW-1133">Transmembrane helix</keyword>
<comment type="function">
    <text evidence="15">Cytokine that binds to TNFRSF10A/TRAILR1, TNFRSF10B/TRAILR2, TNFRSF10C/TRAILR3, TNFRSF10D/TRAILR4 and possibly also to TNFRSF11B/OPG. Induces apoptosis. Its activity may be modulated by binding to the decoy receptors TNFRSF10C/TRAILR3, TNFRSF10D/TRAILR4 and TNFRSF11B/OPG that cannot induce apoptosis.</text>
</comment>
<evidence type="ECO:0000313" key="25">
    <source>
        <dbReference type="RefSeq" id="XP_004916844.2"/>
    </source>
</evidence>
<evidence type="ECO:0000256" key="19">
    <source>
        <dbReference type="PIRSR" id="PIRSR038013-50"/>
    </source>
</evidence>
<feature type="region of interest" description="Disordered" evidence="20">
    <location>
        <begin position="1"/>
        <end position="39"/>
    </location>
</feature>
<dbReference type="Bgee" id="ENSXETG00000022590">
    <property type="expression patterns" value="Expressed in mesonephros and 7 other cell types or tissues"/>
</dbReference>
<dbReference type="InterPro" id="IPR008983">
    <property type="entry name" value="Tumour_necrosis_fac-like_dom"/>
</dbReference>
<dbReference type="InterPro" id="IPR006052">
    <property type="entry name" value="TNF_dom"/>
</dbReference>
<keyword evidence="11 19" id="KW-0862">Zinc</keyword>
<dbReference type="GO" id="GO:0005125">
    <property type="term" value="F:cytokine activity"/>
    <property type="evidence" value="ECO:0000318"/>
    <property type="project" value="GO_Central"/>
</dbReference>
<dbReference type="SUPFAM" id="SSF49842">
    <property type="entry name" value="TNF-like"/>
    <property type="match status" value="1"/>
</dbReference>
<feature type="domain" description="THD" evidence="22">
    <location>
        <begin position="165"/>
        <end position="326"/>
    </location>
</feature>
<dbReference type="OMA" id="QSCQHPI"/>
<evidence type="ECO:0000256" key="21">
    <source>
        <dbReference type="SAM" id="Phobius"/>
    </source>
</evidence>
<dbReference type="Xenbase" id="XB-GENE-6460388">
    <property type="gene designation" value="tnfsf10l"/>
</dbReference>
<dbReference type="AGR" id="Xenbase:XB-GENE-6460388"/>
<proteinExistence type="inferred from homology"/>
<keyword evidence="8 21" id="KW-0812">Transmembrane</keyword>
<evidence type="ECO:0000313" key="23">
    <source>
        <dbReference type="Ensembl" id="ENSXETP00000048879"/>
    </source>
</evidence>
<comment type="subunit">
    <text evidence="16">Homotrimer. One TNFSF10 homotrimer interacts with three TNFSF10A mononers. One TNFSF10 homotrimer interacts with three TNFSF10B mononers.</text>
</comment>
<comment type="subcellular location">
    <subcellularLocation>
        <location evidence="1">Cell membrane</location>
        <topology evidence="1">Single-pass type II membrane protein</topology>
    </subcellularLocation>
    <subcellularLocation>
        <location evidence="2">Secreted</location>
    </subcellularLocation>
</comment>
<evidence type="ECO:0000256" key="10">
    <source>
        <dbReference type="ARBA" id="ARBA00022723"/>
    </source>
</evidence>
<evidence type="ECO:0000256" key="12">
    <source>
        <dbReference type="ARBA" id="ARBA00022968"/>
    </source>
</evidence>
<dbReference type="GO" id="GO:0005615">
    <property type="term" value="C:extracellular space"/>
    <property type="evidence" value="ECO:0000318"/>
    <property type="project" value="GO_Central"/>
</dbReference>
<dbReference type="HOGENOM" id="CLU_070339_0_0_1"/>
<keyword evidence="5" id="KW-0202">Cytokine</keyword>
<dbReference type="GO" id="GO:0005164">
    <property type="term" value="F:tumor necrosis factor receptor binding"/>
    <property type="evidence" value="ECO:0007669"/>
    <property type="project" value="InterPro"/>
</dbReference>
<dbReference type="RefSeq" id="XP_004916844.2">
    <property type="nucleotide sequence ID" value="XM_004916787.4"/>
</dbReference>
<evidence type="ECO:0000256" key="7">
    <source>
        <dbReference type="ARBA" id="ARBA00022553"/>
    </source>
</evidence>
<keyword evidence="9" id="KW-0053">Apoptosis</keyword>
<evidence type="ECO:0000313" key="26">
    <source>
        <dbReference type="Xenbase" id="XB-GENE-6460388"/>
    </source>
</evidence>
<organism evidence="23">
    <name type="scientific">Xenopus tropicalis</name>
    <name type="common">Western clawed frog</name>
    <name type="synonym">Silurana tropicalis</name>
    <dbReference type="NCBI Taxonomy" id="8364"/>
    <lineage>
        <taxon>Eukaryota</taxon>
        <taxon>Metazoa</taxon>
        <taxon>Chordata</taxon>
        <taxon>Craniata</taxon>
        <taxon>Vertebrata</taxon>
        <taxon>Euteleostomi</taxon>
        <taxon>Amphibia</taxon>
        <taxon>Batrachia</taxon>
        <taxon>Anura</taxon>
        <taxon>Pipoidea</taxon>
        <taxon>Pipidae</taxon>
        <taxon>Xenopodinae</taxon>
        <taxon>Xenopus</taxon>
        <taxon>Silurana</taxon>
    </lineage>
</organism>
<evidence type="ECO:0000256" key="18">
    <source>
        <dbReference type="ARBA" id="ARBA00083215"/>
    </source>
</evidence>
<evidence type="ECO:0000256" key="4">
    <source>
        <dbReference type="ARBA" id="ARBA00022475"/>
    </source>
</evidence>
<evidence type="ECO:0000256" key="8">
    <source>
        <dbReference type="ARBA" id="ARBA00022692"/>
    </source>
</evidence>
<evidence type="ECO:0000256" key="6">
    <source>
        <dbReference type="ARBA" id="ARBA00022525"/>
    </source>
</evidence>
<evidence type="ECO:0000256" key="5">
    <source>
        <dbReference type="ARBA" id="ARBA00022514"/>
    </source>
</evidence>
<feature type="binding site" evidence="19">
    <location>
        <position position="276"/>
    </location>
    <ligand>
        <name>Zn(2+)</name>
        <dbReference type="ChEBI" id="CHEBI:29105"/>
        <note>ligand shared between all trimeric partners</note>
    </ligand>
</feature>
<dbReference type="Ensembl" id="ENSXETT00000048879">
    <property type="protein sequence ID" value="ENSXETP00000048879"/>
    <property type="gene ID" value="ENSXETG00000022590"/>
</dbReference>
<reference evidence="23" key="2">
    <citation type="submission" date="2011-06" db="UniProtKB">
        <authorList>
            <consortium name="Ensembl"/>
        </authorList>
    </citation>
    <scope>IDENTIFICATION</scope>
</reference>